<accession>A0A7X9NMY4</accession>
<dbReference type="InterPro" id="IPR001387">
    <property type="entry name" value="Cro/C1-type_HTH"/>
</dbReference>
<evidence type="ECO:0000256" key="1">
    <source>
        <dbReference type="ARBA" id="ARBA00023125"/>
    </source>
</evidence>
<dbReference type="PANTHER" id="PTHR46558">
    <property type="entry name" value="TRACRIPTIONAL REGULATORY PROTEIN-RELATED-RELATED"/>
    <property type="match status" value="1"/>
</dbReference>
<dbReference type="Pfam" id="PF01381">
    <property type="entry name" value="HTH_3"/>
    <property type="match status" value="1"/>
</dbReference>
<dbReference type="Proteomes" id="UP000588071">
    <property type="component" value="Unassembled WGS sequence"/>
</dbReference>
<evidence type="ECO:0000313" key="3">
    <source>
        <dbReference type="EMBL" id="NME50318.1"/>
    </source>
</evidence>
<gene>
    <name evidence="3" type="ORF">HF857_08835</name>
</gene>
<evidence type="ECO:0000259" key="2">
    <source>
        <dbReference type="PROSITE" id="PS50943"/>
    </source>
</evidence>
<dbReference type="EMBL" id="JABAFV010000015">
    <property type="protein sequence ID" value="NME50318.1"/>
    <property type="molecule type" value="Genomic_DNA"/>
</dbReference>
<keyword evidence="1" id="KW-0238">DNA-binding</keyword>
<dbReference type="CDD" id="cd00093">
    <property type="entry name" value="HTH_XRE"/>
    <property type="match status" value="1"/>
</dbReference>
<name>A0A7X9NMY4_9ENTE</name>
<dbReference type="InterPro" id="IPR010982">
    <property type="entry name" value="Lambda_DNA-bd_dom_sf"/>
</dbReference>
<proteinExistence type="predicted"/>
<organism evidence="3 4">
    <name type="scientific">Enterococcus cecorum</name>
    <dbReference type="NCBI Taxonomy" id="44008"/>
    <lineage>
        <taxon>Bacteria</taxon>
        <taxon>Bacillati</taxon>
        <taxon>Bacillota</taxon>
        <taxon>Bacilli</taxon>
        <taxon>Lactobacillales</taxon>
        <taxon>Enterococcaceae</taxon>
        <taxon>Enterococcus</taxon>
    </lineage>
</organism>
<sequence length="198" mass="22999">MSNNVNIGFNIANKRKQFALTQADLAKKLNVSKQTISYWERGEKTPRMGMIEKMANIFKCSVSEIIDGESGSLFASIFKQSDAPLNFEERMQFNSFNQLKVIKKALEQNNSDNDLIANYIYSFLDFQILLLQSNDEKNLIFFNEYVSFIMSVMKGDFFKDGNNIINDVTANAKYINLSNEYKNKLDDFFIDRFKKIYD</sequence>
<dbReference type="AlphaFoldDB" id="A0A7X9NMY4"/>
<dbReference type="PANTHER" id="PTHR46558:SF4">
    <property type="entry name" value="DNA-BIDING PHAGE PROTEIN"/>
    <property type="match status" value="1"/>
</dbReference>
<dbReference type="GO" id="GO:0003677">
    <property type="term" value="F:DNA binding"/>
    <property type="evidence" value="ECO:0007669"/>
    <property type="project" value="UniProtKB-KW"/>
</dbReference>
<feature type="domain" description="HTH cro/C1-type" evidence="2">
    <location>
        <begin position="11"/>
        <end position="65"/>
    </location>
</feature>
<dbReference type="PROSITE" id="PS50943">
    <property type="entry name" value="HTH_CROC1"/>
    <property type="match status" value="1"/>
</dbReference>
<dbReference type="SMART" id="SM00530">
    <property type="entry name" value="HTH_XRE"/>
    <property type="match status" value="1"/>
</dbReference>
<reference evidence="3 4" key="1">
    <citation type="submission" date="2020-04" db="EMBL/GenBank/DDBJ databases">
        <authorList>
            <person name="Hitch T.C.A."/>
            <person name="Wylensek D."/>
            <person name="Clavel T."/>
        </authorList>
    </citation>
    <scope>NUCLEOTIDE SEQUENCE [LARGE SCALE GENOMIC DNA]</scope>
    <source>
        <strain evidence="3 4">WCA-380-WT-3C</strain>
    </source>
</reference>
<dbReference type="Gene3D" id="1.10.260.40">
    <property type="entry name" value="lambda repressor-like DNA-binding domains"/>
    <property type="match status" value="1"/>
</dbReference>
<evidence type="ECO:0000313" key="4">
    <source>
        <dbReference type="Proteomes" id="UP000588071"/>
    </source>
</evidence>
<dbReference type="RefSeq" id="WP_168931437.1">
    <property type="nucleotide sequence ID" value="NZ_JABAFV010000015.1"/>
</dbReference>
<dbReference type="SUPFAM" id="SSF47413">
    <property type="entry name" value="lambda repressor-like DNA-binding domains"/>
    <property type="match status" value="1"/>
</dbReference>
<comment type="caution">
    <text evidence="3">The sequence shown here is derived from an EMBL/GenBank/DDBJ whole genome shotgun (WGS) entry which is preliminary data.</text>
</comment>
<protein>
    <submittedName>
        <fullName evidence="3">Helix-turn-helix domain-containing protein</fullName>
    </submittedName>
</protein>